<accession>A0A6J7KLJ2</accession>
<proteinExistence type="predicted"/>
<organism evidence="1">
    <name type="scientific">freshwater metagenome</name>
    <dbReference type="NCBI Taxonomy" id="449393"/>
    <lineage>
        <taxon>unclassified sequences</taxon>
        <taxon>metagenomes</taxon>
        <taxon>ecological metagenomes</taxon>
    </lineage>
</organism>
<evidence type="ECO:0000313" key="2">
    <source>
        <dbReference type="EMBL" id="CAB5038205.1"/>
    </source>
</evidence>
<dbReference type="EMBL" id="CAFBND010000121">
    <property type="protein sequence ID" value="CAB4957178.1"/>
    <property type="molecule type" value="Genomic_DNA"/>
</dbReference>
<reference evidence="1" key="1">
    <citation type="submission" date="2020-05" db="EMBL/GenBank/DDBJ databases">
        <authorList>
            <person name="Chiriac C."/>
            <person name="Salcher M."/>
            <person name="Ghai R."/>
            <person name="Kavagutti S V."/>
        </authorList>
    </citation>
    <scope>NUCLEOTIDE SEQUENCE</scope>
</reference>
<dbReference type="Gene3D" id="3.40.50.2000">
    <property type="entry name" value="Glycogen Phosphorylase B"/>
    <property type="match status" value="1"/>
</dbReference>
<protein>
    <submittedName>
        <fullName evidence="1">Unannotated protein</fullName>
    </submittedName>
</protein>
<dbReference type="AlphaFoldDB" id="A0A6J7KLJ2"/>
<dbReference type="EMBL" id="CAFBPU010000051">
    <property type="protein sequence ID" value="CAB5038205.1"/>
    <property type="molecule type" value="Genomic_DNA"/>
</dbReference>
<sequence length="544" mass="60191">MSDATPPAIRRPRVVLFRSTPIALDSRAKKWALSLARLGWDVVVLNPVPTGSAQPGEAWIGPVRVVTVEVGREHRNHLNHKRRSRRAVRFRIFTRLTSAEANALITGWRETSSSKQSRVERRLPVPLARACVRWRRLRARVTWERVQWLRRRARAQQRLNARVDRGWVTWTRWIAGKTWFVTVEGRLPEVRDLTDAFGPLLLELAPDVLHAHHPLVLPVAVEVRDSMAKLGRRPGLLYDSREFFAGLPEGVVTDKRAHHALLRVEAGAIASVDDVVTVSPPIAEALRSRYSLKRQPAVVLNLPVGRALVPGDGRLREWIGVGPDDPLIIYSGGMSVARGLESLMVAMTHLPDVHLALVTVPFPHWMTHGLLELAGTAASRIHPLPPVSQEDLLGVLSGADIGVHPMPGGSPNHDMALPNKLFEYLHAGLTLCVSDARLLSGFVRDHALGSVFRAGDPVDLARAITEAFAHRAVSQPSPESLVREFSWQAQEPLIAGIYERWSGAVDLEERGRALAEPFPNLDVVLSDAVDDARASERAATSVWS</sequence>
<gene>
    <name evidence="1" type="ORF">UFOPK3752_02042</name>
    <name evidence="2" type="ORF">UFOPK4150_01969</name>
</gene>
<evidence type="ECO:0000313" key="1">
    <source>
        <dbReference type="EMBL" id="CAB4957178.1"/>
    </source>
</evidence>
<dbReference type="Pfam" id="PF13692">
    <property type="entry name" value="Glyco_trans_1_4"/>
    <property type="match status" value="1"/>
</dbReference>
<dbReference type="SUPFAM" id="SSF53756">
    <property type="entry name" value="UDP-Glycosyltransferase/glycogen phosphorylase"/>
    <property type="match status" value="1"/>
</dbReference>
<name>A0A6J7KLJ2_9ZZZZ</name>